<keyword evidence="3" id="KW-1185">Reference proteome</keyword>
<dbReference type="AlphaFoldDB" id="A0A8S0UA18"/>
<gene>
    <name evidence="2" type="ORF">OLEA9_A002347</name>
</gene>
<name>A0A8S0UA18_OLEEU</name>
<protein>
    <recommendedName>
        <fullName evidence="1">J domain-containing protein</fullName>
    </recommendedName>
</protein>
<reference evidence="2 3" key="1">
    <citation type="submission" date="2019-12" db="EMBL/GenBank/DDBJ databases">
        <authorList>
            <person name="Alioto T."/>
            <person name="Alioto T."/>
            <person name="Gomez Garrido J."/>
        </authorList>
    </citation>
    <scope>NUCLEOTIDE SEQUENCE [LARGE SCALE GENOMIC DNA]</scope>
</reference>
<evidence type="ECO:0000259" key="1">
    <source>
        <dbReference type="PROSITE" id="PS50076"/>
    </source>
</evidence>
<dbReference type="PRINTS" id="PR00625">
    <property type="entry name" value="JDOMAIN"/>
</dbReference>
<dbReference type="Proteomes" id="UP000594638">
    <property type="component" value="Unassembled WGS sequence"/>
</dbReference>
<dbReference type="PANTHER" id="PTHR44137">
    <property type="entry name" value="BNAC03G44070D PROTEIN"/>
    <property type="match status" value="1"/>
</dbReference>
<dbReference type="PROSITE" id="PS50076">
    <property type="entry name" value="DNAJ_2"/>
    <property type="match status" value="1"/>
</dbReference>
<dbReference type="PANTHER" id="PTHR44137:SF32">
    <property type="entry name" value="DNAJ HEAT SHOCK AMINO-TERMINAL DOMAIN PROTEIN"/>
    <property type="match status" value="1"/>
</dbReference>
<organism evidence="2 3">
    <name type="scientific">Olea europaea subsp. europaea</name>
    <dbReference type="NCBI Taxonomy" id="158383"/>
    <lineage>
        <taxon>Eukaryota</taxon>
        <taxon>Viridiplantae</taxon>
        <taxon>Streptophyta</taxon>
        <taxon>Embryophyta</taxon>
        <taxon>Tracheophyta</taxon>
        <taxon>Spermatophyta</taxon>
        <taxon>Magnoliopsida</taxon>
        <taxon>eudicotyledons</taxon>
        <taxon>Gunneridae</taxon>
        <taxon>Pentapetalae</taxon>
        <taxon>asterids</taxon>
        <taxon>lamiids</taxon>
        <taxon>Lamiales</taxon>
        <taxon>Oleaceae</taxon>
        <taxon>Oleeae</taxon>
        <taxon>Olea</taxon>
    </lineage>
</organism>
<evidence type="ECO:0000313" key="2">
    <source>
        <dbReference type="EMBL" id="CAA3015070.1"/>
    </source>
</evidence>
<dbReference type="SUPFAM" id="SSF46565">
    <property type="entry name" value="Chaperone J-domain"/>
    <property type="match status" value="1"/>
</dbReference>
<sequence length="171" mass="18912">MDCNRDEALRAKKIAEDKLVKKDFTVARKFALKARNLFPGLEGINQLLTTLDVYISGENKINGEVDWYGVLGVNSSCDDQTIRKQYRKLVLLLHPDKNKIVGADGAFKLLSEAWSLLSVTAKRFAYNQRRGSREIQQKVPMQAGGPSAASFANGYHNVAKLILSGPFVIGA</sequence>
<dbReference type="SMART" id="SM00271">
    <property type="entry name" value="DnaJ"/>
    <property type="match status" value="1"/>
</dbReference>
<proteinExistence type="predicted"/>
<dbReference type="Gramene" id="OE9A002347T1">
    <property type="protein sequence ID" value="OE9A002347C1"/>
    <property type="gene ID" value="OE9A002347"/>
</dbReference>
<dbReference type="Pfam" id="PF00226">
    <property type="entry name" value="DnaJ"/>
    <property type="match status" value="1"/>
</dbReference>
<dbReference type="Gene3D" id="1.10.287.110">
    <property type="entry name" value="DnaJ domain"/>
    <property type="match status" value="1"/>
</dbReference>
<accession>A0A8S0UA18</accession>
<evidence type="ECO:0000313" key="3">
    <source>
        <dbReference type="Proteomes" id="UP000594638"/>
    </source>
</evidence>
<comment type="caution">
    <text evidence="2">The sequence shown here is derived from an EMBL/GenBank/DDBJ whole genome shotgun (WGS) entry which is preliminary data.</text>
</comment>
<feature type="domain" description="J" evidence="1">
    <location>
        <begin position="66"/>
        <end position="130"/>
    </location>
</feature>
<dbReference type="OrthoDB" id="10250354at2759"/>
<dbReference type="InterPro" id="IPR001623">
    <property type="entry name" value="DnaJ_domain"/>
</dbReference>
<dbReference type="CDD" id="cd06257">
    <property type="entry name" value="DnaJ"/>
    <property type="match status" value="1"/>
</dbReference>
<dbReference type="InterPro" id="IPR036869">
    <property type="entry name" value="J_dom_sf"/>
</dbReference>
<dbReference type="EMBL" id="CACTIH010007523">
    <property type="protein sequence ID" value="CAA3015070.1"/>
    <property type="molecule type" value="Genomic_DNA"/>
</dbReference>